<evidence type="ECO:0000256" key="2">
    <source>
        <dbReference type="ARBA" id="ARBA00006490"/>
    </source>
</evidence>
<dbReference type="InterPro" id="IPR015422">
    <property type="entry name" value="PyrdxlP-dep_Trfase_small"/>
</dbReference>
<comment type="caution">
    <text evidence="5">The sequence shown here is derived from an EMBL/GenBank/DDBJ whole genome shotgun (WGS) entry which is preliminary data.</text>
</comment>
<dbReference type="PANTHER" id="PTHR11601">
    <property type="entry name" value="CYSTEINE DESULFURYLASE FAMILY MEMBER"/>
    <property type="match status" value="1"/>
</dbReference>
<dbReference type="Gene3D" id="1.10.260.50">
    <property type="match status" value="1"/>
</dbReference>
<dbReference type="PANTHER" id="PTHR11601:SF34">
    <property type="entry name" value="CYSTEINE DESULFURASE"/>
    <property type="match status" value="1"/>
</dbReference>
<dbReference type="InterPro" id="IPR015424">
    <property type="entry name" value="PyrdxlP-dep_Trfase"/>
</dbReference>
<proteinExistence type="inferred from homology"/>
<evidence type="ECO:0000313" key="5">
    <source>
        <dbReference type="EMBL" id="HJA04287.1"/>
    </source>
</evidence>
<dbReference type="Gene3D" id="3.40.640.10">
    <property type="entry name" value="Type I PLP-dependent aspartate aminotransferase-like (Major domain)"/>
    <property type="match status" value="1"/>
</dbReference>
<dbReference type="InterPro" id="IPR015421">
    <property type="entry name" value="PyrdxlP-dep_Trfase_major"/>
</dbReference>
<evidence type="ECO:0000256" key="3">
    <source>
        <dbReference type="ARBA" id="ARBA00050776"/>
    </source>
</evidence>
<evidence type="ECO:0000259" key="4">
    <source>
        <dbReference type="Pfam" id="PF00266"/>
    </source>
</evidence>
<keyword evidence="5" id="KW-0808">Transferase</keyword>
<evidence type="ECO:0000313" key="6">
    <source>
        <dbReference type="Proteomes" id="UP000824220"/>
    </source>
</evidence>
<sequence>MIYLDHAATSPVRREVLEAMTPFLTTEFGNPSSAHAVGERAREALDEARRRVARHLGARAGDVVFTSGGTEANNLAVKGIA</sequence>
<reference evidence="5" key="1">
    <citation type="journal article" date="2021" name="PeerJ">
        <title>Extensive microbial diversity within the chicken gut microbiome revealed by metagenomics and culture.</title>
        <authorList>
            <person name="Gilroy R."/>
            <person name="Ravi A."/>
            <person name="Getino M."/>
            <person name="Pursley I."/>
            <person name="Horton D.L."/>
            <person name="Alikhan N.F."/>
            <person name="Baker D."/>
            <person name="Gharbi K."/>
            <person name="Hall N."/>
            <person name="Watson M."/>
            <person name="Adriaenssens E.M."/>
            <person name="Foster-Nyarko E."/>
            <person name="Jarju S."/>
            <person name="Secka A."/>
            <person name="Antonio M."/>
            <person name="Oren A."/>
            <person name="Chaudhuri R.R."/>
            <person name="La Ragione R."/>
            <person name="Hildebrand F."/>
            <person name="Pallen M.J."/>
        </authorList>
    </citation>
    <scope>NUCLEOTIDE SEQUENCE</scope>
    <source>
        <strain evidence="5">ChiHjej8B7-3636</strain>
    </source>
</reference>
<organism evidence="5 6">
    <name type="scientific">Candidatus Microbacterium stercoravium</name>
    <dbReference type="NCBI Taxonomy" id="2838697"/>
    <lineage>
        <taxon>Bacteria</taxon>
        <taxon>Bacillati</taxon>
        <taxon>Actinomycetota</taxon>
        <taxon>Actinomycetes</taxon>
        <taxon>Micrococcales</taxon>
        <taxon>Microbacteriaceae</taxon>
        <taxon>Microbacterium</taxon>
    </lineage>
</organism>
<evidence type="ECO:0000256" key="1">
    <source>
        <dbReference type="ARBA" id="ARBA00001933"/>
    </source>
</evidence>
<dbReference type="GO" id="GO:0008483">
    <property type="term" value="F:transaminase activity"/>
    <property type="evidence" value="ECO:0007669"/>
    <property type="project" value="UniProtKB-KW"/>
</dbReference>
<reference evidence="5" key="2">
    <citation type="submission" date="2021-04" db="EMBL/GenBank/DDBJ databases">
        <authorList>
            <person name="Gilroy R."/>
        </authorList>
    </citation>
    <scope>NUCLEOTIDE SEQUENCE</scope>
    <source>
        <strain evidence="5">ChiHjej8B7-3636</strain>
    </source>
</reference>
<gene>
    <name evidence="5" type="ORF">H9800_05445</name>
</gene>
<dbReference type="Gene3D" id="3.90.1150.10">
    <property type="entry name" value="Aspartate Aminotransferase, domain 1"/>
    <property type="match status" value="1"/>
</dbReference>
<comment type="catalytic activity">
    <reaction evidence="3">
        <text>(sulfur carrier)-H + L-cysteine = (sulfur carrier)-SH + L-alanine</text>
        <dbReference type="Rhea" id="RHEA:43892"/>
        <dbReference type="Rhea" id="RHEA-COMP:14737"/>
        <dbReference type="Rhea" id="RHEA-COMP:14739"/>
        <dbReference type="ChEBI" id="CHEBI:29917"/>
        <dbReference type="ChEBI" id="CHEBI:35235"/>
        <dbReference type="ChEBI" id="CHEBI:57972"/>
        <dbReference type="ChEBI" id="CHEBI:64428"/>
        <dbReference type="EC" id="2.8.1.7"/>
    </reaction>
</comment>
<dbReference type="InterPro" id="IPR000192">
    <property type="entry name" value="Aminotrans_V_dom"/>
</dbReference>
<accession>A0A9D2H5G1</accession>
<feature type="non-terminal residue" evidence="5">
    <location>
        <position position="81"/>
    </location>
</feature>
<comment type="similarity">
    <text evidence="2">Belongs to the class-V pyridoxal-phosphate-dependent aminotransferase family. NifS/IscS subfamily.</text>
</comment>
<dbReference type="GO" id="GO:0031071">
    <property type="term" value="F:cysteine desulfurase activity"/>
    <property type="evidence" value="ECO:0007669"/>
    <property type="project" value="UniProtKB-EC"/>
</dbReference>
<comment type="cofactor">
    <cofactor evidence="1">
        <name>pyridoxal 5'-phosphate</name>
        <dbReference type="ChEBI" id="CHEBI:597326"/>
    </cofactor>
</comment>
<dbReference type="EMBL" id="DXAM01000077">
    <property type="protein sequence ID" value="HJA04287.1"/>
    <property type="molecule type" value="Genomic_DNA"/>
</dbReference>
<protein>
    <submittedName>
        <fullName evidence="5">Aminotransferase class V-fold PLP-dependent enzyme</fullName>
    </submittedName>
</protein>
<name>A0A9D2H5G1_9MICO</name>
<dbReference type="SUPFAM" id="SSF53383">
    <property type="entry name" value="PLP-dependent transferases"/>
    <property type="match status" value="1"/>
</dbReference>
<dbReference type="Pfam" id="PF00266">
    <property type="entry name" value="Aminotran_5"/>
    <property type="match status" value="1"/>
</dbReference>
<dbReference type="AlphaFoldDB" id="A0A9D2H5G1"/>
<keyword evidence="5" id="KW-0032">Aminotransferase</keyword>
<dbReference type="Proteomes" id="UP000824220">
    <property type="component" value="Unassembled WGS sequence"/>
</dbReference>
<feature type="domain" description="Aminotransferase class V" evidence="4">
    <location>
        <begin position="2"/>
        <end position="80"/>
    </location>
</feature>